<dbReference type="GO" id="GO:0016020">
    <property type="term" value="C:membrane"/>
    <property type="evidence" value="ECO:0007669"/>
    <property type="project" value="TreeGrafter"/>
</dbReference>
<evidence type="ECO:0000259" key="14">
    <source>
        <dbReference type="Pfam" id="PF01433"/>
    </source>
</evidence>
<comment type="cofactor">
    <cofactor evidence="2">
        <name>Zn(2+)</name>
        <dbReference type="ChEBI" id="CHEBI:29105"/>
    </cofactor>
</comment>
<name>A0A7Y9I5C5_9ACTN</name>
<dbReference type="CDD" id="cd09602">
    <property type="entry name" value="M1_APN"/>
    <property type="match status" value="1"/>
</dbReference>
<feature type="domain" description="Peptidase M1 membrane alanine aminopeptidase" evidence="14">
    <location>
        <begin position="238"/>
        <end position="449"/>
    </location>
</feature>
<evidence type="ECO:0000256" key="8">
    <source>
        <dbReference type="ARBA" id="ARBA00022723"/>
    </source>
</evidence>
<keyword evidence="10" id="KW-0862">Zinc</keyword>
<evidence type="ECO:0000256" key="7">
    <source>
        <dbReference type="ARBA" id="ARBA00022670"/>
    </source>
</evidence>
<dbReference type="InterPro" id="IPR001930">
    <property type="entry name" value="Peptidase_M1"/>
</dbReference>
<dbReference type="InterPro" id="IPR014782">
    <property type="entry name" value="Peptidase_M1_dom"/>
</dbReference>
<organism evidence="16 17">
    <name type="scientific">Microlunatus parietis</name>
    <dbReference type="NCBI Taxonomy" id="682979"/>
    <lineage>
        <taxon>Bacteria</taxon>
        <taxon>Bacillati</taxon>
        <taxon>Actinomycetota</taxon>
        <taxon>Actinomycetes</taxon>
        <taxon>Propionibacteriales</taxon>
        <taxon>Propionibacteriaceae</taxon>
        <taxon>Microlunatus</taxon>
    </lineage>
</organism>
<evidence type="ECO:0000313" key="17">
    <source>
        <dbReference type="Proteomes" id="UP000569914"/>
    </source>
</evidence>
<keyword evidence="6 16" id="KW-0031">Aminopeptidase</keyword>
<accession>A0A7Y9I5C5</accession>
<keyword evidence="8" id="KW-0479">Metal-binding</keyword>
<dbReference type="PANTHER" id="PTHR11533:SF174">
    <property type="entry name" value="PUROMYCIN-SENSITIVE AMINOPEPTIDASE-RELATED"/>
    <property type="match status" value="1"/>
</dbReference>
<evidence type="ECO:0000256" key="3">
    <source>
        <dbReference type="ARBA" id="ARBA00010136"/>
    </source>
</evidence>
<dbReference type="InterPro" id="IPR050344">
    <property type="entry name" value="Peptidase_M1_aminopeptidases"/>
</dbReference>
<dbReference type="SUPFAM" id="SSF55486">
    <property type="entry name" value="Metalloproteases ('zincins'), catalytic domain"/>
    <property type="match status" value="1"/>
</dbReference>
<evidence type="ECO:0000256" key="6">
    <source>
        <dbReference type="ARBA" id="ARBA00022438"/>
    </source>
</evidence>
<evidence type="ECO:0000256" key="2">
    <source>
        <dbReference type="ARBA" id="ARBA00001947"/>
    </source>
</evidence>
<keyword evidence="11" id="KW-0482">Metalloprotease</keyword>
<dbReference type="InterPro" id="IPR027268">
    <property type="entry name" value="Peptidase_M4/M1_CTD_sf"/>
</dbReference>
<dbReference type="InterPro" id="IPR012778">
    <property type="entry name" value="Pept_M1_aminopeptidase"/>
</dbReference>
<dbReference type="GO" id="GO:0043171">
    <property type="term" value="P:peptide catabolic process"/>
    <property type="evidence" value="ECO:0007669"/>
    <property type="project" value="TreeGrafter"/>
</dbReference>
<evidence type="ECO:0000313" key="16">
    <source>
        <dbReference type="EMBL" id="NYE70296.1"/>
    </source>
</evidence>
<sequence>MVRADSSETEPVSLLRSEAEQRASMITVTSMRVDLDLTSATLDGPAGEVFASTATIDFRATPGGRTFLDFKGRRLISATLNGAELPDASWRSGRIELTGLAEANTVVITGEMAYSSDGEGLHRHVDPADGRTYLYAMSFLDAAPRWFACFDQPDLKSPYELEVTAPQDWTVIGNGPAVTEQPGRWRIVQERPLSTYFVTLVAGPYASVRHRHDGIELGFHVRASLGEQLQAEAEDLIEVTSQAFDYYHRTFGVRYPFGEYHQAFVPDFNAGAMENPGCITIRDQLIYRSRATTAQRAGRAGLIAHEMAHQWFGDLVTMTWWDDLWLNESFAEYVAHRCCTEATRYPLWMEFGIRKDWGRIADQAPSTHPVAGNGSADAQSALQDFDGISYAKGAAVLRQLVAYLGDDVFLGGLKDYFARHAYGNAEFADLIAAWTRAGAVELDDWAANWLRTSGLDTIAVADGVVRRIAPVDHPADRTHAIEVARLDESGAVADRTRIQLAGEPYWDRSLSPSKGPSPSNGLIVPDAADETWAKIAFDAGDWPRLTAVIGRISDPAIRLVVVNAARDAVRDAALDPAEALRLILAALPAETEDVVWEAMARFARTELTGPYCPRAERAGRTAELHRVTLAAMAGAAAGSDRQLLAFRAAIPTAADPELLRGWLAGSTLPAGLELDPDLNWALVSRLSELTGDAALIEQRLASDRSALAEQHAARARAALPDAAAKASAWELLMRPSTASAYQVYATAEGFFRPDQDELAADYVRRYFAEVGATAGFRTGWALGRTAELAYPYLAVSEETLALAEQTLAGNGLADPLRRALIDGTDRLRRAVAARRRFG</sequence>
<comment type="caution">
    <text evidence="16">The sequence shown here is derived from an EMBL/GenBank/DDBJ whole genome shotgun (WGS) entry which is preliminary data.</text>
</comment>
<dbReference type="InterPro" id="IPR042097">
    <property type="entry name" value="Aminopeptidase_N-like_N_sf"/>
</dbReference>
<dbReference type="Gene3D" id="2.60.40.1730">
    <property type="entry name" value="tricorn interacting facor f3 domain"/>
    <property type="match status" value="1"/>
</dbReference>
<keyword evidence="17" id="KW-1185">Reference proteome</keyword>
<evidence type="ECO:0000256" key="4">
    <source>
        <dbReference type="ARBA" id="ARBA00012564"/>
    </source>
</evidence>
<evidence type="ECO:0000259" key="15">
    <source>
        <dbReference type="Pfam" id="PF11838"/>
    </source>
</evidence>
<dbReference type="RefSeq" id="WP_179749642.1">
    <property type="nucleotide sequence ID" value="NZ_JACCBU010000001.1"/>
</dbReference>
<dbReference type="Pfam" id="PF01433">
    <property type="entry name" value="Peptidase_M1"/>
    <property type="match status" value="1"/>
</dbReference>
<dbReference type="Pfam" id="PF11838">
    <property type="entry name" value="ERAP1_C"/>
    <property type="match status" value="1"/>
</dbReference>
<dbReference type="SUPFAM" id="SSF63737">
    <property type="entry name" value="Leukotriene A4 hydrolase N-terminal domain"/>
    <property type="match status" value="1"/>
</dbReference>
<dbReference type="GO" id="GO:0006508">
    <property type="term" value="P:proteolysis"/>
    <property type="evidence" value="ECO:0007669"/>
    <property type="project" value="UniProtKB-KW"/>
</dbReference>
<comment type="similarity">
    <text evidence="3">Belongs to the peptidase M1 family.</text>
</comment>
<dbReference type="GO" id="GO:0008270">
    <property type="term" value="F:zinc ion binding"/>
    <property type="evidence" value="ECO:0007669"/>
    <property type="project" value="InterPro"/>
</dbReference>
<dbReference type="EMBL" id="JACCBU010000001">
    <property type="protein sequence ID" value="NYE70296.1"/>
    <property type="molecule type" value="Genomic_DNA"/>
</dbReference>
<dbReference type="InterPro" id="IPR024571">
    <property type="entry name" value="ERAP1-like_C_dom"/>
</dbReference>
<dbReference type="GO" id="GO:0005615">
    <property type="term" value="C:extracellular space"/>
    <property type="evidence" value="ECO:0007669"/>
    <property type="project" value="TreeGrafter"/>
</dbReference>
<evidence type="ECO:0000256" key="13">
    <source>
        <dbReference type="ARBA" id="ARBA00031533"/>
    </source>
</evidence>
<evidence type="ECO:0000256" key="9">
    <source>
        <dbReference type="ARBA" id="ARBA00022801"/>
    </source>
</evidence>
<dbReference type="GO" id="GO:0016285">
    <property type="term" value="F:alanyl aminopeptidase activity"/>
    <property type="evidence" value="ECO:0007669"/>
    <property type="project" value="UniProtKB-EC"/>
</dbReference>
<evidence type="ECO:0000256" key="11">
    <source>
        <dbReference type="ARBA" id="ARBA00023049"/>
    </source>
</evidence>
<dbReference type="PANTHER" id="PTHR11533">
    <property type="entry name" value="PROTEASE M1 ZINC METALLOPROTEASE"/>
    <property type="match status" value="1"/>
</dbReference>
<proteinExistence type="inferred from homology"/>
<evidence type="ECO:0000256" key="10">
    <source>
        <dbReference type="ARBA" id="ARBA00022833"/>
    </source>
</evidence>
<dbReference type="GO" id="GO:0042277">
    <property type="term" value="F:peptide binding"/>
    <property type="evidence" value="ECO:0007669"/>
    <property type="project" value="TreeGrafter"/>
</dbReference>
<comment type="catalytic activity">
    <reaction evidence="1">
        <text>Release of an N-terminal amino acid, Xaa-|-Yaa- from a peptide, amide or arylamide. Xaa is preferably Ala, but may be most amino acids including Pro (slow action). When a terminal hydrophobic residue is followed by a prolyl residue, the two may be released as an intact Xaa-Pro dipeptide.</text>
        <dbReference type="EC" id="3.4.11.2"/>
    </reaction>
</comment>
<dbReference type="GO" id="GO:0005737">
    <property type="term" value="C:cytoplasm"/>
    <property type="evidence" value="ECO:0007669"/>
    <property type="project" value="TreeGrafter"/>
</dbReference>
<evidence type="ECO:0000256" key="12">
    <source>
        <dbReference type="ARBA" id="ARBA00029811"/>
    </source>
</evidence>
<evidence type="ECO:0000256" key="5">
    <source>
        <dbReference type="ARBA" id="ARBA00015611"/>
    </source>
</evidence>
<keyword evidence="7" id="KW-0645">Protease</keyword>
<reference evidence="16 17" key="1">
    <citation type="submission" date="2020-07" db="EMBL/GenBank/DDBJ databases">
        <title>Sequencing the genomes of 1000 actinobacteria strains.</title>
        <authorList>
            <person name="Klenk H.-P."/>
        </authorList>
    </citation>
    <scope>NUCLEOTIDE SEQUENCE [LARGE SCALE GENOMIC DNA]</scope>
    <source>
        <strain evidence="16 17">DSM 22083</strain>
    </source>
</reference>
<keyword evidence="9 16" id="KW-0378">Hydrolase</keyword>
<evidence type="ECO:0000256" key="1">
    <source>
        <dbReference type="ARBA" id="ARBA00000098"/>
    </source>
</evidence>
<dbReference type="EC" id="3.4.11.2" evidence="4"/>
<dbReference type="PRINTS" id="PR00756">
    <property type="entry name" value="ALADIPTASE"/>
</dbReference>
<gene>
    <name evidence="16" type="ORF">BKA15_001625</name>
</gene>
<protein>
    <recommendedName>
        <fullName evidence="5">Aminopeptidase N</fullName>
        <ecNumber evidence="4">3.4.11.2</ecNumber>
    </recommendedName>
    <alternativeName>
        <fullName evidence="12">Alanine aminopeptidase</fullName>
    </alternativeName>
    <alternativeName>
        <fullName evidence="13">Lysyl aminopeptidase</fullName>
    </alternativeName>
</protein>
<dbReference type="GO" id="GO:0070006">
    <property type="term" value="F:metalloaminopeptidase activity"/>
    <property type="evidence" value="ECO:0007669"/>
    <property type="project" value="TreeGrafter"/>
</dbReference>
<dbReference type="NCBIfam" id="TIGR02412">
    <property type="entry name" value="pepN_strep_liv"/>
    <property type="match status" value="1"/>
</dbReference>
<dbReference type="AlphaFoldDB" id="A0A7Y9I5C5"/>
<dbReference type="Proteomes" id="UP000569914">
    <property type="component" value="Unassembled WGS sequence"/>
</dbReference>
<feature type="domain" description="ERAP1-like C-terminal" evidence="15">
    <location>
        <begin position="523"/>
        <end position="829"/>
    </location>
</feature>
<dbReference type="Gene3D" id="1.10.390.10">
    <property type="entry name" value="Neutral Protease Domain 2"/>
    <property type="match status" value="1"/>
</dbReference>